<dbReference type="InterPro" id="IPR050239">
    <property type="entry name" value="Sigma-70_RNA_pol_init_factors"/>
</dbReference>
<dbReference type="InterPro" id="IPR007624">
    <property type="entry name" value="RNA_pol_sigma70_r3"/>
</dbReference>
<keyword evidence="4" id="KW-0238">DNA-binding</keyword>
<name>M2XDT8_GALSU</name>
<dbReference type="PROSITE" id="PS00715">
    <property type="entry name" value="SIGMA70_1"/>
    <property type="match status" value="1"/>
</dbReference>
<evidence type="ECO:0000259" key="7">
    <source>
        <dbReference type="PROSITE" id="PS00716"/>
    </source>
</evidence>
<dbReference type="Gene3D" id="1.10.601.10">
    <property type="entry name" value="RNA Polymerase Primary Sigma Factor"/>
    <property type="match status" value="1"/>
</dbReference>
<dbReference type="InterPro" id="IPR036388">
    <property type="entry name" value="WH-like_DNA-bd_sf"/>
</dbReference>
<gene>
    <name evidence="8" type="ORF">Gasu_43280</name>
</gene>
<dbReference type="GO" id="GO:0003677">
    <property type="term" value="F:DNA binding"/>
    <property type="evidence" value="ECO:0007669"/>
    <property type="project" value="UniProtKB-KW"/>
</dbReference>
<dbReference type="Gramene" id="EME28162">
    <property type="protein sequence ID" value="EME28162"/>
    <property type="gene ID" value="Gasu_43280"/>
</dbReference>
<dbReference type="PANTHER" id="PTHR30603:SF47">
    <property type="entry name" value="RNA POLYMERASE SIGMA FACTOR SIGD, CHLOROPLASTIC"/>
    <property type="match status" value="1"/>
</dbReference>
<dbReference type="eggNOG" id="ENOG502QV7Q">
    <property type="taxonomic scope" value="Eukaryota"/>
</dbReference>
<dbReference type="SUPFAM" id="SSF88659">
    <property type="entry name" value="Sigma3 and sigma4 domains of RNA polymerase sigma factors"/>
    <property type="match status" value="2"/>
</dbReference>
<comment type="similarity">
    <text evidence="1">Belongs to the sigma-70 factor family.</text>
</comment>
<accession>M2XDT8</accession>
<dbReference type="InterPro" id="IPR000943">
    <property type="entry name" value="RNA_pol_sigma70"/>
</dbReference>
<organism evidence="8 9">
    <name type="scientific">Galdieria sulphuraria</name>
    <name type="common">Red alga</name>
    <dbReference type="NCBI Taxonomy" id="130081"/>
    <lineage>
        <taxon>Eukaryota</taxon>
        <taxon>Rhodophyta</taxon>
        <taxon>Bangiophyceae</taxon>
        <taxon>Galdieriales</taxon>
        <taxon>Galdieriaceae</taxon>
        <taxon>Galdieria</taxon>
    </lineage>
</organism>
<dbReference type="InterPro" id="IPR013324">
    <property type="entry name" value="RNA_pol_sigma_r3/r4-like"/>
</dbReference>
<keyword evidence="2" id="KW-0805">Transcription regulation</keyword>
<dbReference type="AlphaFoldDB" id="M2XDT8"/>
<dbReference type="PANTHER" id="PTHR30603">
    <property type="entry name" value="RNA POLYMERASE SIGMA FACTOR RPO"/>
    <property type="match status" value="1"/>
</dbReference>
<keyword evidence="3" id="KW-0731">Sigma factor</keyword>
<feature type="domain" description="RNA polymerase sigma-70" evidence="7">
    <location>
        <begin position="613"/>
        <end position="639"/>
    </location>
</feature>
<dbReference type="PROSITE" id="PS00716">
    <property type="entry name" value="SIGMA70_2"/>
    <property type="match status" value="1"/>
</dbReference>
<dbReference type="CDD" id="cd06171">
    <property type="entry name" value="Sigma70_r4"/>
    <property type="match status" value="1"/>
</dbReference>
<dbReference type="RefSeq" id="XP_005704682.1">
    <property type="nucleotide sequence ID" value="XM_005704625.1"/>
</dbReference>
<evidence type="ECO:0000313" key="9">
    <source>
        <dbReference type="Proteomes" id="UP000030680"/>
    </source>
</evidence>
<dbReference type="InterPro" id="IPR014284">
    <property type="entry name" value="RNA_pol_sigma-70_dom"/>
</dbReference>
<dbReference type="GO" id="GO:0006352">
    <property type="term" value="P:DNA-templated transcription initiation"/>
    <property type="evidence" value="ECO:0007669"/>
    <property type="project" value="InterPro"/>
</dbReference>
<dbReference type="GO" id="GO:0016987">
    <property type="term" value="F:sigma factor activity"/>
    <property type="evidence" value="ECO:0007669"/>
    <property type="project" value="UniProtKB-KW"/>
</dbReference>
<dbReference type="Pfam" id="PF04539">
    <property type="entry name" value="Sigma70_r3"/>
    <property type="match status" value="1"/>
</dbReference>
<dbReference type="NCBIfam" id="TIGR02937">
    <property type="entry name" value="sigma70-ECF"/>
    <property type="match status" value="1"/>
</dbReference>
<keyword evidence="9" id="KW-1185">Reference proteome</keyword>
<dbReference type="InterPro" id="IPR013325">
    <property type="entry name" value="RNA_pol_sigma_r2"/>
</dbReference>
<dbReference type="EMBL" id="KB454523">
    <property type="protein sequence ID" value="EME28162.1"/>
    <property type="molecule type" value="Genomic_DNA"/>
</dbReference>
<feature type="domain" description="RNA polymerase sigma-70" evidence="6">
    <location>
        <begin position="443"/>
        <end position="456"/>
    </location>
</feature>
<evidence type="ECO:0000256" key="3">
    <source>
        <dbReference type="ARBA" id="ARBA00023082"/>
    </source>
</evidence>
<dbReference type="KEGG" id="gsl:Gasu_43280"/>
<dbReference type="OrthoDB" id="206108at2759"/>
<proteinExistence type="inferred from homology"/>
<keyword evidence="5" id="KW-0804">Transcription</keyword>
<dbReference type="GeneID" id="17087022"/>
<evidence type="ECO:0000313" key="8">
    <source>
        <dbReference type="EMBL" id="EME28162.1"/>
    </source>
</evidence>
<dbReference type="PRINTS" id="PR00046">
    <property type="entry name" value="SIGMA70FCT"/>
</dbReference>
<dbReference type="Proteomes" id="UP000030680">
    <property type="component" value="Unassembled WGS sequence"/>
</dbReference>
<dbReference type="InterPro" id="IPR007627">
    <property type="entry name" value="RNA_pol_sigma70_r2"/>
</dbReference>
<evidence type="ECO:0000256" key="2">
    <source>
        <dbReference type="ARBA" id="ARBA00023015"/>
    </source>
</evidence>
<dbReference type="Pfam" id="PF04542">
    <property type="entry name" value="Sigma70_r2"/>
    <property type="match status" value="1"/>
</dbReference>
<evidence type="ECO:0000256" key="4">
    <source>
        <dbReference type="ARBA" id="ARBA00023125"/>
    </source>
</evidence>
<evidence type="ECO:0000259" key="6">
    <source>
        <dbReference type="PROSITE" id="PS00715"/>
    </source>
</evidence>
<evidence type="ECO:0000256" key="1">
    <source>
        <dbReference type="ARBA" id="ARBA00007788"/>
    </source>
</evidence>
<dbReference type="STRING" id="130081.M2XDT8"/>
<sequence>MTCYHAHREWIFSSRRPCFVPSCSNGPFGMLSKAACYGCTGIFTAFRKSTKASCSFFVARKDHLRRGYAPRRGWRRGLDYGNQSMGWKMIAAVSIKEQTESFHLIRAGLLKLATTEDDALLIEVANEFIRADPEKRYLVELALESILKRKQETTATTTGVSHQNSHNEHKVIQLEKRKWKKVKATSYKKYKKVKSRKRNRYDWNSIFSSQLWEDDAVECQKAVFDILHNVMQRLESTTGYLSLHEWWKEWEYFVNERRKRIQKQVVVPTGHHLVEIDRSLREKRVVQVLERIQEEEEEVTIKEIEMAANTVARLLDYRDSYRNNNEANGKKGKGINSRRVDSLNTYLSEIGQVNRLSLVEEKVICEEIARLTRLEAVREDLRRKMGRLPRENEWAWEANLSVSELRGKLIKGRRAKNRMVAANLRLVICFAKRYRNRGVAFQDLVQEGSIGLIRGVEKYDAHRGFRFSTYASWWIRQGIHKALLECSRMFRLPVHVNEMIKDIRKCSLELMTSLGREPTKLEIAMKVGMPEEKVIFLLQRTQSALSLEMPIGHDMECRTTLADVVHSTGETPEENAVCSSLRYDLERALTVLNLREREIIRMRFGLDDGRTKSLGEVGHLFCVTRERVRQIETQALRKLRDPSCNIFLKEYIELISDERPGIRKPMAVVE</sequence>
<reference evidence="9" key="1">
    <citation type="journal article" date="2013" name="Science">
        <title>Gene transfer from bacteria and archaea facilitated evolution of an extremophilic eukaryote.</title>
        <authorList>
            <person name="Schonknecht G."/>
            <person name="Chen W.H."/>
            <person name="Ternes C.M."/>
            <person name="Barbier G.G."/>
            <person name="Shrestha R.P."/>
            <person name="Stanke M."/>
            <person name="Brautigam A."/>
            <person name="Baker B.J."/>
            <person name="Banfield J.F."/>
            <person name="Garavito R.M."/>
            <person name="Carr K."/>
            <person name="Wilkerson C."/>
            <person name="Rensing S.A."/>
            <person name="Gagneul D."/>
            <person name="Dickenson N.E."/>
            <person name="Oesterhelt C."/>
            <person name="Lercher M.J."/>
            <person name="Weber A.P."/>
        </authorList>
    </citation>
    <scope>NUCLEOTIDE SEQUENCE [LARGE SCALE GENOMIC DNA]</scope>
    <source>
        <strain evidence="9">074W</strain>
    </source>
</reference>
<protein>
    <submittedName>
        <fullName evidence="8">RNA polymerase primary sigma factor</fullName>
    </submittedName>
</protein>
<dbReference type="SUPFAM" id="SSF88946">
    <property type="entry name" value="Sigma2 domain of RNA polymerase sigma factors"/>
    <property type="match status" value="1"/>
</dbReference>
<dbReference type="InterPro" id="IPR007630">
    <property type="entry name" value="RNA_pol_sigma70_r4"/>
</dbReference>
<evidence type="ECO:0000256" key="5">
    <source>
        <dbReference type="ARBA" id="ARBA00023163"/>
    </source>
</evidence>
<dbReference type="Pfam" id="PF04545">
    <property type="entry name" value="Sigma70_r4"/>
    <property type="match status" value="1"/>
</dbReference>
<dbReference type="Gene3D" id="1.10.10.10">
    <property type="entry name" value="Winged helix-like DNA-binding domain superfamily/Winged helix DNA-binding domain"/>
    <property type="match status" value="2"/>
</dbReference>